<dbReference type="PROSITE" id="PS51473">
    <property type="entry name" value="GNK2"/>
    <property type="match status" value="1"/>
</dbReference>
<organism evidence="5 6">
    <name type="scientific">Linum trigynum</name>
    <dbReference type="NCBI Taxonomy" id="586398"/>
    <lineage>
        <taxon>Eukaryota</taxon>
        <taxon>Viridiplantae</taxon>
        <taxon>Streptophyta</taxon>
        <taxon>Embryophyta</taxon>
        <taxon>Tracheophyta</taxon>
        <taxon>Spermatophyta</taxon>
        <taxon>Magnoliopsida</taxon>
        <taxon>eudicotyledons</taxon>
        <taxon>Gunneridae</taxon>
        <taxon>Pentapetalae</taxon>
        <taxon>rosids</taxon>
        <taxon>fabids</taxon>
        <taxon>Malpighiales</taxon>
        <taxon>Linaceae</taxon>
        <taxon>Linum</taxon>
    </lineage>
</organism>
<dbReference type="Pfam" id="PF01657">
    <property type="entry name" value="Stress-antifung"/>
    <property type="match status" value="1"/>
</dbReference>
<accession>A0AAV2DFQ1</accession>
<sequence>MAGCYVIFPKSLLMVVLLVVGNLGGGSSHDYCGKTRPNDEDNFPLYVDAVLQDLVENTQQQYADAGTGDTTYTSIRPEGSAAGSEAANGTATCYVGYTGDSCGTCLSNVQKYLSPCREFTTGSGYYAHKCSIAFSQL</sequence>
<evidence type="ECO:0000313" key="6">
    <source>
        <dbReference type="Proteomes" id="UP001497516"/>
    </source>
</evidence>
<evidence type="ECO:0000256" key="2">
    <source>
        <dbReference type="ARBA" id="ARBA00022737"/>
    </source>
</evidence>
<dbReference type="InterPro" id="IPR002902">
    <property type="entry name" value="GNK2"/>
</dbReference>
<feature type="domain" description="Gnk2-homologous" evidence="4">
    <location>
        <begin position="25"/>
        <end position="137"/>
    </location>
</feature>
<gene>
    <name evidence="5" type="ORF">LTRI10_LOCUS13703</name>
</gene>
<feature type="signal peptide" evidence="3">
    <location>
        <begin position="1"/>
        <end position="28"/>
    </location>
</feature>
<keyword evidence="2" id="KW-0677">Repeat</keyword>
<dbReference type="InterPro" id="IPR038408">
    <property type="entry name" value="GNK2_sf"/>
</dbReference>
<proteinExistence type="predicted"/>
<dbReference type="Gene3D" id="3.30.430.20">
    <property type="entry name" value="Gnk2 domain, C-X8-C-X2-C motif"/>
    <property type="match status" value="1"/>
</dbReference>
<evidence type="ECO:0000256" key="1">
    <source>
        <dbReference type="ARBA" id="ARBA00022729"/>
    </source>
</evidence>
<protein>
    <recommendedName>
        <fullName evidence="4">Gnk2-homologous domain-containing protein</fullName>
    </recommendedName>
</protein>
<dbReference type="EMBL" id="OZ034815">
    <property type="protein sequence ID" value="CAL1371652.1"/>
    <property type="molecule type" value="Genomic_DNA"/>
</dbReference>
<name>A0AAV2DFQ1_9ROSI</name>
<keyword evidence="1 3" id="KW-0732">Signal</keyword>
<dbReference type="AlphaFoldDB" id="A0AAV2DFQ1"/>
<feature type="chain" id="PRO_5043539272" description="Gnk2-homologous domain-containing protein" evidence="3">
    <location>
        <begin position="29"/>
        <end position="137"/>
    </location>
</feature>
<reference evidence="5 6" key="1">
    <citation type="submission" date="2024-04" db="EMBL/GenBank/DDBJ databases">
        <authorList>
            <person name="Fracassetti M."/>
        </authorList>
    </citation>
    <scope>NUCLEOTIDE SEQUENCE [LARGE SCALE GENOMIC DNA]</scope>
</reference>
<dbReference type="Proteomes" id="UP001497516">
    <property type="component" value="Chromosome 2"/>
</dbReference>
<keyword evidence="6" id="KW-1185">Reference proteome</keyword>
<evidence type="ECO:0000256" key="3">
    <source>
        <dbReference type="SAM" id="SignalP"/>
    </source>
</evidence>
<evidence type="ECO:0000313" key="5">
    <source>
        <dbReference type="EMBL" id="CAL1371652.1"/>
    </source>
</evidence>
<evidence type="ECO:0000259" key="4">
    <source>
        <dbReference type="PROSITE" id="PS51473"/>
    </source>
</evidence>